<feature type="site" description="Discriminates between blocked and unblocked aminoacyl-tRNA" evidence="8">
    <location>
        <position position="9"/>
    </location>
</feature>
<evidence type="ECO:0000256" key="3">
    <source>
        <dbReference type="ARBA" id="ARBA00022801"/>
    </source>
</evidence>
<dbReference type="GO" id="GO:0006515">
    <property type="term" value="P:protein quality control for misfolded or incompletely synthesized proteins"/>
    <property type="evidence" value="ECO:0007669"/>
    <property type="project" value="UniProtKB-UniRule"/>
</dbReference>
<dbReference type="Proteomes" id="UP000663499">
    <property type="component" value="Chromosome"/>
</dbReference>
<dbReference type="FunFam" id="3.40.50.1470:FF:000001">
    <property type="entry name" value="Peptidyl-tRNA hydrolase"/>
    <property type="match status" value="1"/>
</dbReference>
<dbReference type="SUPFAM" id="SSF53178">
    <property type="entry name" value="Peptidyl-tRNA hydrolase-like"/>
    <property type="match status" value="1"/>
</dbReference>
<feature type="binding site" evidence="8">
    <location>
        <position position="63"/>
    </location>
    <ligand>
        <name>tRNA</name>
        <dbReference type="ChEBI" id="CHEBI:17843"/>
    </ligand>
</feature>
<dbReference type="RefSeq" id="WP_207298783.1">
    <property type="nucleotide sequence ID" value="NZ_CP071444.1"/>
</dbReference>
<organism evidence="11 12">
    <name type="scientific">Alkalibacter rhizosphaerae</name>
    <dbReference type="NCBI Taxonomy" id="2815577"/>
    <lineage>
        <taxon>Bacteria</taxon>
        <taxon>Bacillati</taxon>
        <taxon>Bacillota</taxon>
        <taxon>Clostridia</taxon>
        <taxon>Eubacteriales</taxon>
        <taxon>Eubacteriaceae</taxon>
        <taxon>Alkalibacter</taxon>
    </lineage>
</organism>
<dbReference type="HAMAP" id="MF_00083">
    <property type="entry name" value="Pept_tRNA_hydro_bact"/>
    <property type="match status" value="1"/>
</dbReference>
<dbReference type="PANTHER" id="PTHR17224">
    <property type="entry name" value="PEPTIDYL-TRNA HYDROLASE"/>
    <property type="match status" value="1"/>
</dbReference>
<comment type="subunit">
    <text evidence="8">Monomer.</text>
</comment>
<reference evidence="11" key="1">
    <citation type="submission" date="2021-03" db="EMBL/GenBank/DDBJ databases">
        <title>Alkalibacter marinus sp. nov., isolated from tidal flat sediment.</title>
        <authorList>
            <person name="Namirimu T."/>
            <person name="Yang J.-A."/>
            <person name="Yang S.-H."/>
            <person name="Kim Y.-J."/>
            <person name="Kwon K.K."/>
        </authorList>
    </citation>
    <scope>NUCLEOTIDE SEQUENCE</scope>
    <source>
        <strain evidence="11">ES005</strain>
    </source>
</reference>
<evidence type="ECO:0000256" key="10">
    <source>
        <dbReference type="RuleBase" id="RU004320"/>
    </source>
</evidence>
<dbReference type="KEGG" id="alka:J0B03_06220"/>
<dbReference type="Gene3D" id="3.40.50.1470">
    <property type="entry name" value="Peptidyl-tRNA hydrolase"/>
    <property type="match status" value="1"/>
</dbReference>
<dbReference type="NCBIfam" id="TIGR00447">
    <property type="entry name" value="pth"/>
    <property type="match status" value="1"/>
</dbReference>
<comment type="function">
    <text evidence="8">Catalyzes the release of premature peptidyl moieties from peptidyl-tRNA molecules trapped in stalled 50S ribosomal subunits, and thus maintains levels of free tRNAs and 50S ribosomes.</text>
</comment>
<protein>
    <recommendedName>
        <fullName evidence="7 8">Peptidyl-tRNA hydrolase</fullName>
        <shortName evidence="8">Pth</shortName>
        <ecNumber evidence="1 8">3.1.1.29</ecNumber>
    </recommendedName>
</protein>
<evidence type="ECO:0000313" key="12">
    <source>
        <dbReference type="Proteomes" id="UP000663499"/>
    </source>
</evidence>
<feature type="site" description="Stabilizes the basic form of H active site to accept a proton" evidence="8">
    <location>
        <position position="90"/>
    </location>
</feature>
<accession>A0A974XCR9</accession>
<comment type="similarity">
    <text evidence="5 8 10">Belongs to the PTH family.</text>
</comment>
<dbReference type="InterPro" id="IPR001328">
    <property type="entry name" value="Pept_tRNA_hydro"/>
</dbReference>
<comment type="subcellular location">
    <subcellularLocation>
        <location evidence="8">Cytoplasm</location>
    </subcellularLocation>
</comment>
<dbReference type="PROSITE" id="PS01195">
    <property type="entry name" value="PEPT_TRNA_HYDROL_1"/>
    <property type="match status" value="1"/>
</dbReference>
<keyword evidence="4 8" id="KW-0694">RNA-binding</keyword>
<dbReference type="Pfam" id="PF01195">
    <property type="entry name" value="Pept_tRNA_hydro"/>
    <property type="match status" value="1"/>
</dbReference>
<keyword evidence="12" id="KW-1185">Reference proteome</keyword>
<evidence type="ECO:0000256" key="4">
    <source>
        <dbReference type="ARBA" id="ARBA00022884"/>
    </source>
</evidence>
<evidence type="ECO:0000256" key="1">
    <source>
        <dbReference type="ARBA" id="ARBA00013260"/>
    </source>
</evidence>
<evidence type="ECO:0000256" key="5">
    <source>
        <dbReference type="ARBA" id="ARBA00038063"/>
    </source>
</evidence>
<evidence type="ECO:0000256" key="9">
    <source>
        <dbReference type="RuleBase" id="RU000673"/>
    </source>
</evidence>
<keyword evidence="2 8" id="KW-0820">tRNA-binding</keyword>
<feature type="binding site" evidence="8">
    <location>
        <position position="65"/>
    </location>
    <ligand>
        <name>tRNA</name>
        <dbReference type="ChEBI" id="CHEBI:17843"/>
    </ligand>
</feature>
<feature type="active site" description="Proton acceptor" evidence="8">
    <location>
        <position position="19"/>
    </location>
</feature>
<dbReference type="EC" id="3.1.1.29" evidence="1 8"/>
<comment type="catalytic activity">
    <reaction evidence="6 8 9">
        <text>an N-acyl-L-alpha-aminoacyl-tRNA + H2O = an N-acyl-L-amino acid + a tRNA + H(+)</text>
        <dbReference type="Rhea" id="RHEA:54448"/>
        <dbReference type="Rhea" id="RHEA-COMP:10123"/>
        <dbReference type="Rhea" id="RHEA-COMP:13883"/>
        <dbReference type="ChEBI" id="CHEBI:15377"/>
        <dbReference type="ChEBI" id="CHEBI:15378"/>
        <dbReference type="ChEBI" id="CHEBI:59874"/>
        <dbReference type="ChEBI" id="CHEBI:78442"/>
        <dbReference type="ChEBI" id="CHEBI:138191"/>
        <dbReference type="EC" id="3.1.1.29"/>
    </reaction>
</comment>
<dbReference type="PANTHER" id="PTHR17224:SF1">
    <property type="entry name" value="PEPTIDYL-TRNA HYDROLASE"/>
    <property type="match status" value="1"/>
</dbReference>
<sequence>MKAIIGLGNPERRYEKTRHNIGFDVIDRLAQKHQVSFRSKHGALVGECWLNREKVLLVKPQTYMNRSGEAVRDVVEYHQLDEEDILVIYDDVDLEVGKIRIRPSGSAGTHNGMRSIIYQMNSDEMPRLRIGVGKPEFGDLAAYVLGRFSKEEEPVVEEAVRRAAEAVEVFLEEDVQEAMNRYNG</sequence>
<comment type="function">
    <text evidence="8">Hydrolyzes ribosome-free peptidyl-tRNAs (with 1 or more amino acids incorporated), which drop off the ribosome during protein synthesis, or as a result of ribosome stalling.</text>
</comment>
<dbReference type="InterPro" id="IPR018171">
    <property type="entry name" value="Pept_tRNA_hydro_CS"/>
</dbReference>
<gene>
    <name evidence="8" type="primary">pth</name>
    <name evidence="11" type="ORF">J0B03_06220</name>
</gene>
<evidence type="ECO:0000256" key="6">
    <source>
        <dbReference type="ARBA" id="ARBA00048707"/>
    </source>
</evidence>
<evidence type="ECO:0000256" key="8">
    <source>
        <dbReference type="HAMAP-Rule" id="MF_00083"/>
    </source>
</evidence>
<evidence type="ECO:0000256" key="7">
    <source>
        <dbReference type="ARBA" id="ARBA00050038"/>
    </source>
</evidence>
<dbReference type="EMBL" id="CP071444">
    <property type="protein sequence ID" value="QSX07438.1"/>
    <property type="molecule type" value="Genomic_DNA"/>
</dbReference>
<evidence type="ECO:0000256" key="2">
    <source>
        <dbReference type="ARBA" id="ARBA00022555"/>
    </source>
</evidence>
<proteinExistence type="inferred from homology"/>
<feature type="binding site" evidence="8">
    <location>
        <position position="111"/>
    </location>
    <ligand>
        <name>tRNA</name>
        <dbReference type="ChEBI" id="CHEBI:17843"/>
    </ligand>
</feature>
<feature type="binding site" evidence="8">
    <location>
        <position position="14"/>
    </location>
    <ligand>
        <name>tRNA</name>
        <dbReference type="ChEBI" id="CHEBI:17843"/>
    </ligand>
</feature>
<dbReference type="CDD" id="cd00462">
    <property type="entry name" value="PTH"/>
    <property type="match status" value="1"/>
</dbReference>
<dbReference type="InterPro" id="IPR036416">
    <property type="entry name" value="Pept_tRNA_hydro_sf"/>
</dbReference>
<keyword evidence="8" id="KW-0963">Cytoplasm</keyword>
<keyword evidence="3 8" id="KW-0378">Hydrolase</keyword>
<evidence type="ECO:0000313" key="11">
    <source>
        <dbReference type="EMBL" id="QSX07438.1"/>
    </source>
</evidence>
<dbReference type="GO" id="GO:0004045">
    <property type="term" value="F:peptidyl-tRNA hydrolase activity"/>
    <property type="evidence" value="ECO:0007669"/>
    <property type="project" value="UniProtKB-UniRule"/>
</dbReference>
<dbReference type="PROSITE" id="PS01196">
    <property type="entry name" value="PEPT_TRNA_HYDROL_2"/>
    <property type="match status" value="1"/>
</dbReference>
<dbReference type="GO" id="GO:0000049">
    <property type="term" value="F:tRNA binding"/>
    <property type="evidence" value="ECO:0007669"/>
    <property type="project" value="UniProtKB-UniRule"/>
</dbReference>
<dbReference type="GO" id="GO:0005737">
    <property type="term" value="C:cytoplasm"/>
    <property type="evidence" value="ECO:0007669"/>
    <property type="project" value="UniProtKB-SubCell"/>
</dbReference>
<dbReference type="AlphaFoldDB" id="A0A974XCR9"/>
<dbReference type="GO" id="GO:0072344">
    <property type="term" value="P:rescue of stalled ribosome"/>
    <property type="evidence" value="ECO:0007669"/>
    <property type="project" value="UniProtKB-UniRule"/>
</dbReference>
<name>A0A974XCR9_9FIRM</name>